<reference evidence="6 7" key="1">
    <citation type="submission" date="2019-09" db="EMBL/GenBank/DDBJ databases">
        <title>A chromosome-level genome assembly of the Chinese tupelo Nyssa sinensis.</title>
        <authorList>
            <person name="Yang X."/>
            <person name="Kang M."/>
            <person name="Yang Y."/>
            <person name="Xiong H."/>
            <person name="Wang M."/>
            <person name="Zhang Z."/>
            <person name="Wang Z."/>
            <person name="Wu H."/>
            <person name="Ma T."/>
            <person name="Liu J."/>
            <person name="Xi Z."/>
        </authorList>
    </citation>
    <scope>NUCLEOTIDE SEQUENCE [LARGE SCALE GENOMIC DNA]</scope>
    <source>
        <strain evidence="6">J267</strain>
        <tissue evidence="6">Leaf</tissue>
    </source>
</reference>
<evidence type="ECO:0000256" key="1">
    <source>
        <dbReference type="ARBA" id="ARBA00022737"/>
    </source>
</evidence>
<dbReference type="InterPro" id="IPR027417">
    <property type="entry name" value="P-loop_NTPase"/>
</dbReference>
<evidence type="ECO:0000256" key="2">
    <source>
        <dbReference type="ARBA" id="ARBA00022741"/>
    </source>
</evidence>
<feature type="compositionally biased region" description="Low complexity" evidence="4">
    <location>
        <begin position="800"/>
        <end position="809"/>
    </location>
</feature>
<feature type="domain" description="ABC transporter" evidence="5">
    <location>
        <begin position="1259"/>
        <end position="1484"/>
    </location>
</feature>
<feature type="domain" description="ABC transporter" evidence="5">
    <location>
        <begin position="509"/>
        <end position="734"/>
    </location>
</feature>
<feature type="region of interest" description="Disordered" evidence="4">
    <location>
        <begin position="752"/>
        <end position="869"/>
    </location>
</feature>
<protein>
    <recommendedName>
        <fullName evidence="5">ABC transporter domain-containing protein</fullName>
    </recommendedName>
</protein>
<dbReference type="PANTHER" id="PTHR19211:SF14">
    <property type="entry name" value="ATP-BINDING CASSETTE SUB-FAMILY F MEMBER 1"/>
    <property type="match status" value="1"/>
</dbReference>
<dbReference type="InterPro" id="IPR050611">
    <property type="entry name" value="ABCF"/>
</dbReference>
<dbReference type="FunFam" id="3.40.50.300:FF:000792">
    <property type="entry name" value="ABC transporter F family member 4"/>
    <property type="match status" value="2"/>
</dbReference>
<dbReference type="InterPro" id="IPR003593">
    <property type="entry name" value="AAA+_ATPase"/>
</dbReference>
<feature type="compositionally biased region" description="Basic and acidic residues" evidence="4">
    <location>
        <begin position="1201"/>
        <end position="1210"/>
    </location>
</feature>
<evidence type="ECO:0000259" key="5">
    <source>
        <dbReference type="PROSITE" id="PS50893"/>
    </source>
</evidence>
<feature type="compositionally biased region" description="Acidic residues" evidence="4">
    <location>
        <begin position="80"/>
        <end position="96"/>
    </location>
</feature>
<keyword evidence="1" id="KW-0677">Repeat</keyword>
<dbReference type="GO" id="GO:0005524">
    <property type="term" value="F:ATP binding"/>
    <property type="evidence" value="ECO:0007669"/>
    <property type="project" value="UniProtKB-KW"/>
</dbReference>
<evidence type="ECO:0000313" key="6">
    <source>
        <dbReference type="EMBL" id="KAA8527980.1"/>
    </source>
</evidence>
<dbReference type="FunFam" id="3.40.50.300:FF:001124">
    <property type="entry name" value="ABC transporter F family member 4"/>
    <property type="match status" value="2"/>
</dbReference>
<keyword evidence="7" id="KW-1185">Reference proteome</keyword>
<evidence type="ECO:0000256" key="3">
    <source>
        <dbReference type="ARBA" id="ARBA00022840"/>
    </source>
</evidence>
<feature type="compositionally biased region" description="Basic and acidic residues" evidence="4">
    <location>
        <begin position="18"/>
        <end position="31"/>
    </location>
</feature>
<dbReference type="Pfam" id="PF00005">
    <property type="entry name" value="ABC_tran"/>
    <property type="match status" value="4"/>
</dbReference>
<dbReference type="InterPro" id="IPR017871">
    <property type="entry name" value="ABC_transporter-like_CS"/>
</dbReference>
<dbReference type="Gene3D" id="3.40.50.300">
    <property type="entry name" value="P-loop containing nucleotide triphosphate hydrolases"/>
    <property type="match status" value="4"/>
</dbReference>
<feature type="domain" description="ABC transporter" evidence="5">
    <location>
        <begin position="176"/>
        <end position="430"/>
    </location>
</feature>
<dbReference type="EMBL" id="CM018045">
    <property type="protein sequence ID" value="KAA8527980.1"/>
    <property type="molecule type" value="Genomic_DNA"/>
</dbReference>
<feature type="region of interest" description="Disordered" evidence="4">
    <location>
        <begin position="445"/>
        <end position="482"/>
    </location>
</feature>
<dbReference type="InterPro" id="IPR003439">
    <property type="entry name" value="ABC_transporter-like_ATP-bd"/>
</dbReference>
<feature type="region of interest" description="Disordered" evidence="4">
    <location>
        <begin position="1196"/>
        <end position="1232"/>
    </location>
</feature>
<proteinExistence type="predicted"/>
<dbReference type="SMART" id="SM00382">
    <property type="entry name" value="AAA"/>
    <property type="match status" value="4"/>
</dbReference>
<dbReference type="PANTHER" id="PTHR19211">
    <property type="entry name" value="ATP-BINDING TRANSPORT PROTEIN-RELATED"/>
    <property type="match status" value="1"/>
</dbReference>
<dbReference type="PROSITE" id="PS50893">
    <property type="entry name" value="ABC_TRANSPORTER_2"/>
    <property type="match status" value="4"/>
</dbReference>
<dbReference type="SUPFAM" id="SSF52540">
    <property type="entry name" value="P-loop containing nucleoside triphosphate hydrolases"/>
    <property type="match status" value="4"/>
</dbReference>
<dbReference type="Proteomes" id="UP000325577">
    <property type="component" value="Linkage Group LG21"/>
</dbReference>
<feature type="region of interest" description="Disordered" evidence="4">
    <location>
        <begin position="1"/>
        <end position="120"/>
    </location>
</feature>
<feature type="compositionally biased region" description="Low complexity" evidence="4">
    <location>
        <begin position="50"/>
        <end position="59"/>
    </location>
</feature>
<evidence type="ECO:0000256" key="4">
    <source>
        <dbReference type="SAM" id="MobiDB-lite"/>
    </source>
</evidence>
<feature type="compositionally biased region" description="Acidic residues" evidence="4">
    <location>
        <begin position="830"/>
        <end position="846"/>
    </location>
</feature>
<dbReference type="PROSITE" id="PS00211">
    <property type="entry name" value="ABC_TRANSPORTER_1"/>
    <property type="match status" value="2"/>
</dbReference>
<dbReference type="GO" id="GO:0016887">
    <property type="term" value="F:ATP hydrolysis activity"/>
    <property type="evidence" value="ECO:0007669"/>
    <property type="project" value="InterPro"/>
</dbReference>
<name>A0A5J5ABP7_9ASTE</name>
<dbReference type="CDD" id="cd03221">
    <property type="entry name" value="ABCF_EF-3"/>
    <property type="match status" value="4"/>
</dbReference>
<dbReference type="NCBIfam" id="NF000355">
    <property type="entry name" value="ribo_prot_ABC_F"/>
    <property type="match status" value="2"/>
</dbReference>
<feature type="domain" description="ABC transporter" evidence="5">
    <location>
        <begin position="926"/>
        <end position="1180"/>
    </location>
</feature>
<sequence>MGKKKTEEAGPGTKVKPSSKDASKENKKEKLSVSAMLASMDQKPDKTKKGSSSLSTTAGKPKKKVASKLPSYTDGIDLPPSDDDDEEHASEEEQQEDGVFRLPNQQQRTDSRPIDISITNKELKKREKKDMLAAHAAEQAKKEVLKDDHDAFTVVIGSKASVLDGEDEADANVKDIAVDNFSVSARGKELLKNASVKISHGKRYGLVGPNGKGKSTLLKLLAWRKIPVPRNIDVLLVEQEVVGDDKTAIEAVVSANEELVKLRNEVAFLQNSSSVTGDDNRDDDYDGDDAGEKLAELYERLQLIGSDAAEAQASKILAGLGFTKDMQGRATRSFSGGWRMRISLARALFVQPTLLLLDEPTNHLDLRAVLWLEEYLCRWKKTLIVVSHDRDFLNTVCSEIIHLHDLKLHFYRGNFDDFESGYEQRRKEMNKKFEVYDKQMKAAKRTGSRVQQEKVKDRAKFAASKEASKSKAKGKVEEDETPLEAPKKWKDYSVEFHFPEPTELTPPLLQLIEVSFSYPNREDFRLSNVDVGIDMGTRVAIIGPNGAGKSTLLNLLAGDLVPTEGEVRRSQKLRIGRYSQHFVDLLTMEETPVQYLLRLHPEQEGLSKQEAVRGKLGKFGLPSHNHLTPIVKLSGGQKARVVFTSISMSKPHILLLDEPTNHLDMQSIDALADALDEFTGGVVLVSHDSRLISRVCEDEERSEIWVVENGTVRTFPGTFEEYKEELQREIKAEGSSLFRRAKTPANICSIMGKKKAEEAGPGTKVKPSSKDASKENKKEKLSVSAMLASMDQKPDKTKKGSSSLSTTAGKPKKKVASKFPSYTDGIDLPPSDDDDEEHASEEEQQEDGVFRRPNQQQRTDSRPIDISITNKELKKREKKDMLAAHAAEQAKKEVLKDDRDAFTVVIGSKASVLDGEDEADANVKDITVDNFSVSARGKELLKNASVKISHGKRYGLVGPNGKGKSTLLKLLAWRKIPVPRNIDVLLVEQEVVGDDKTAIEAVVSANEELVKLRNEVAFLQNSSSVTGDDNRDDDYDGDDAGEKLAELYERLQLIGSDAAEAQASKILAGLGFTKDMQGRATRSFSGGWRMRISLARALFVQPTLLLLDEPTNHLDLRAVLWLEEYLCRWKKTLIVVSHDRDFLNTVCSEIIHLHDLKLHFYRGNFDDFESGYEQRRKEMNKKFEIYDKQMKAAKRTGNRVQQEKVKDRAKFAASKEASKSKAKGKVEEDETPLEAPKKWKDYSVEFHFPEPTELTPPLLQLIEVSFSYPNREDFRLSNVDVGIDMGTRVAIIGPNGAGKSTLLNLLAGDLVPTEGEVRRSQKLRIGRYSQHFVDLLTMEETPVQYLLRLHPEQEGLSKQEAVRGKLGKFGLPSHNHLTPIVKLSGGQKARVVFTSISMSKPHILLLDEPTNHLDMQSIDALADALDEFTGGVVLVSHDSRLISRVCEDEERSEIWVVENGTVRTFPGTFEEYKEELQSEIKAEVDD</sequence>
<accession>A0A5J5ABP7</accession>
<feature type="compositionally biased region" description="Basic and acidic residues" evidence="4">
    <location>
        <begin position="451"/>
        <end position="460"/>
    </location>
</feature>
<dbReference type="OrthoDB" id="2110130at2759"/>
<feature type="compositionally biased region" description="Basic and acidic residues" evidence="4">
    <location>
        <begin position="768"/>
        <end position="781"/>
    </location>
</feature>
<organism evidence="6 7">
    <name type="scientific">Nyssa sinensis</name>
    <dbReference type="NCBI Taxonomy" id="561372"/>
    <lineage>
        <taxon>Eukaryota</taxon>
        <taxon>Viridiplantae</taxon>
        <taxon>Streptophyta</taxon>
        <taxon>Embryophyta</taxon>
        <taxon>Tracheophyta</taxon>
        <taxon>Spermatophyta</taxon>
        <taxon>Magnoliopsida</taxon>
        <taxon>eudicotyledons</taxon>
        <taxon>Gunneridae</taxon>
        <taxon>Pentapetalae</taxon>
        <taxon>asterids</taxon>
        <taxon>Cornales</taxon>
        <taxon>Nyssaceae</taxon>
        <taxon>Nyssa</taxon>
    </lineage>
</organism>
<keyword evidence="2" id="KW-0547">Nucleotide-binding</keyword>
<gene>
    <name evidence="6" type="ORF">F0562_035151</name>
</gene>
<keyword evidence="3" id="KW-0067">ATP-binding</keyword>
<evidence type="ECO:0000313" key="7">
    <source>
        <dbReference type="Proteomes" id="UP000325577"/>
    </source>
</evidence>